<protein>
    <recommendedName>
        <fullName evidence="9">Potassium channel domain-containing protein</fullName>
    </recommendedName>
</protein>
<evidence type="ECO:0000313" key="11">
    <source>
        <dbReference type="EMBL" id="CAD9341532.1"/>
    </source>
</evidence>
<gene>
    <name evidence="10" type="ORF">DBRI1063_LOCUS16821</name>
    <name evidence="11" type="ORF">DBRI1063_LOCUS16822</name>
</gene>
<name>A0A6U3SQW9_9STRA</name>
<evidence type="ECO:0000313" key="10">
    <source>
        <dbReference type="EMBL" id="CAD9341531.1"/>
    </source>
</evidence>
<feature type="transmembrane region" description="Helical" evidence="8">
    <location>
        <begin position="101"/>
        <end position="121"/>
    </location>
</feature>
<comment type="subcellular location">
    <subcellularLocation>
        <location evidence="1">Membrane</location>
        <topology evidence="1">Multi-pass membrane protein</topology>
    </subcellularLocation>
</comment>
<dbReference type="GO" id="GO:0015271">
    <property type="term" value="F:outward rectifier potassium channel activity"/>
    <property type="evidence" value="ECO:0007669"/>
    <property type="project" value="TreeGrafter"/>
</dbReference>
<dbReference type="AlphaFoldDB" id="A0A6U3SQW9"/>
<evidence type="ECO:0000256" key="3">
    <source>
        <dbReference type="ARBA" id="ARBA00022692"/>
    </source>
</evidence>
<dbReference type="EMBL" id="HBGN01026190">
    <property type="protein sequence ID" value="CAD9341531.1"/>
    <property type="molecule type" value="Transcribed_RNA"/>
</dbReference>
<dbReference type="GO" id="GO:0022841">
    <property type="term" value="F:potassium ion leak channel activity"/>
    <property type="evidence" value="ECO:0007669"/>
    <property type="project" value="TreeGrafter"/>
</dbReference>
<feature type="transmembrane region" description="Helical" evidence="8">
    <location>
        <begin position="71"/>
        <end position="89"/>
    </location>
</feature>
<keyword evidence="5" id="KW-0406">Ion transport</keyword>
<keyword evidence="4 8" id="KW-1133">Transmembrane helix</keyword>
<feature type="transmembrane region" description="Helical" evidence="8">
    <location>
        <begin position="39"/>
        <end position="59"/>
    </location>
</feature>
<dbReference type="PANTHER" id="PTHR11003:SF291">
    <property type="entry name" value="IP11374P"/>
    <property type="match status" value="1"/>
</dbReference>
<accession>A0A6U3SQW9</accession>
<dbReference type="PANTHER" id="PTHR11003">
    <property type="entry name" value="POTASSIUM CHANNEL, SUBFAMILY K"/>
    <property type="match status" value="1"/>
</dbReference>
<dbReference type="SUPFAM" id="SSF81324">
    <property type="entry name" value="Voltage-gated potassium channels"/>
    <property type="match status" value="2"/>
</dbReference>
<evidence type="ECO:0000259" key="9">
    <source>
        <dbReference type="Pfam" id="PF07885"/>
    </source>
</evidence>
<evidence type="ECO:0000256" key="1">
    <source>
        <dbReference type="ARBA" id="ARBA00004141"/>
    </source>
</evidence>
<sequence>MVELAGNRLLIIGLSLIAAGTLGFHQIPGMIAEDASGNHWINAVYCSVMTLTTVGFGDICPSDKITNVGRAFIVLLSFSGLGMFCGPVMDYSATWTKNVPGGALGALTATIGLGVALFTVLEGMTELEAAYFTVITGTTIGYGDIGPQTDAGRLVTAFFAILVINVVGALLDPAKDFLSEYCLDESAEDAKNDSQKKDD</sequence>
<evidence type="ECO:0000256" key="5">
    <source>
        <dbReference type="ARBA" id="ARBA00023065"/>
    </source>
</evidence>
<dbReference type="EMBL" id="HBGN01026191">
    <property type="protein sequence ID" value="CAD9341532.1"/>
    <property type="molecule type" value="Transcribed_RNA"/>
</dbReference>
<evidence type="ECO:0000256" key="6">
    <source>
        <dbReference type="ARBA" id="ARBA00023136"/>
    </source>
</evidence>
<evidence type="ECO:0000256" key="7">
    <source>
        <dbReference type="ARBA" id="ARBA00023303"/>
    </source>
</evidence>
<organism evidence="11">
    <name type="scientific">Ditylum brightwellii</name>
    <dbReference type="NCBI Taxonomy" id="49249"/>
    <lineage>
        <taxon>Eukaryota</taxon>
        <taxon>Sar</taxon>
        <taxon>Stramenopiles</taxon>
        <taxon>Ochrophyta</taxon>
        <taxon>Bacillariophyta</taxon>
        <taxon>Mediophyceae</taxon>
        <taxon>Lithodesmiophycidae</taxon>
        <taxon>Lithodesmiales</taxon>
        <taxon>Lithodesmiaceae</taxon>
        <taxon>Ditylum</taxon>
    </lineage>
</organism>
<dbReference type="InterPro" id="IPR013099">
    <property type="entry name" value="K_chnl_dom"/>
</dbReference>
<evidence type="ECO:0000256" key="8">
    <source>
        <dbReference type="SAM" id="Phobius"/>
    </source>
</evidence>
<feature type="transmembrane region" description="Helical" evidence="8">
    <location>
        <begin position="9"/>
        <end position="27"/>
    </location>
</feature>
<keyword evidence="2" id="KW-0813">Transport</keyword>
<keyword evidence="7" id="KW-0407">Ion channel</keyword>
<keyword evidence="6 8" id="KW-0472">Membrane</keyword>
<reference evidence="11" key="1">
    <citation type="submission" date="2021-01" db="EMBL/GenBank/DDBJ databases">
        <authorList>
            <person name="Corre E."/>
            <person name="Pelletier E."/>
            <person name="Niang G."/>
            <person name="Scheremetjew M."/>
            <person name="Finn R."/>
            <person name="Kale V."/>
            <person name="Holt S."/>
            <person name="Cochrane G."/>
            <person name="Meng A."/>
            <person name="Brown T."/>
            <person name="Cohen L."/>
        </authorList>
    </citation>
    <scope>NUCLEOTIDE SEQUENCE</scope>
    <source>
        <strain evidence="11">Pop2</strain>
    </source>
</reference>
<evidence type="ECO:0000256" key="2">
    <source>
        <dbReference type="ARBA" id="ARBA00022448"/>
    </source>
</evidence>
<proteinExistence type="predicted"/>
<evidence type="ECO:0000256" key="4">
    <source>
        <dbReference type="ARBA" id="ARBA00022989"/>
    </source>
</evidence>
<feature type="transmembrane region" description="Helical" evidence="8">
    <location>
        <begin position="151"/>
        <end position="171"/>
    </location>
</feature>
<feature type="domain" description="Potassium channel" evidence="9">
    <location>
        <begin position="16"/>
        <end position="87"/>
    </location>
</feature>
<dbReference type="Pfam" id="PF07885">
    <property type="entry name" value="Ion_trans_2"/>
    <property type="match status" value="2"/>
</dbReference>
<feature type="domain" description="Potassium channel" evidence="9">
    <location>
        <begin position="107"/>
        <end position="178"/>
    </location>
</feature>
<keyword evidence="3 8" id="KW-0812">Transmembrane</keyword>
<dbReference type="GO" id="GO:0005886">
    <property type="term" value="C:plasma membrane"/>
    <property type="evidence" value="ECO:0007669"/>
    <property type="project" value="TreeGrafter"/>
</dbReference>
<dbReference type="Gene3D" id="1.10.287.70">
    <property type="match status" value="2"/>
</dbReference>
<dbReference type="GO" id="GO:0030322">
    <property type="term" value="P:stabilization of membrane potential"/>
    <property type="evidence" value="ECO:0007669"/>
    <property type="project" value="TreeGrafter"/>
</dbReference>
<dbReference type="InterPro" id="IPR003280">
    <property type="entry name" value="2pore_dom_K_chnl"/>
</dbReference>